<dbReference type="Proteomes" id="UP000231919">
    <property type="component" value="Unassembled WGS sequence"/>
</dbReference>
<feature type="transmembrane region" description="Helical" evidence="2">
    <location>
        <begin position="125"/>
        <end position="146"/>
    </location>
</feature>
<protein>
    <submittedName>
        <fullName evidence="4">Serine/threonine protein phosphatase</fullName>
    </submittedName>
</protein>
<dbReference type="InterPro" id="IPR052016">
    <property type="entry name" value="Bact_Sigma-Reg"/>
</dbReference>
<dbReference type="PANTHER" id="PTHR43156:SF2">
    <property type="entry name" value="STAGE II SPORULATION PROTEIN E"/>
    <property type="match status" value="1"/>
</dbReference>
<proteinExistence type="predicted"/>
<sequence>NALKTWNDFLVPFAYLAIVFSIQFTRSFLHTDRKTKILDRILVLFMIPGVVGIVLSFFPIFYFWNMQALTYFPILASVIVIYAGIDRYRQGYRPARFFLMAWSVLVIFIMVTVLRNLSILPSNLFTNWGSLIGSLLEMTLLSFALADRFKSLQAESLRTSIDAYENQIKLSELEQELKIARELQESILPDKLPKLEGIELSVKMECASSVGGDFYDFHDYGDGRLGVFISDVSGHGIPAAIIASMVKLAFSIEVRKAVEPADLLKNVNRALMGKYGKHFITAAYLIIDINKGIITYSNAGHPPIAILNHTKGEFREIFLPGWIMGLDGNLKNGQLIIPIKRNDRVVLFTDGVTEARNKFGQMFGYQKFYDLLKSHSEIQGGVLNQIVFDTVRNWSGRGDQFEDDITLLILDLNGKTEKDLGETIVPPYQEISKTGS</sequence>
<feature type="transmembrane region" description="Helical" evidence="2">
    <location>
        <begin position="68"/>
        <end position="85"/>
    </location>
</feature>
<keyword evidence="5" id="KW-1185">Reference proteome</keyword>
<evidence type="ECO:0000256" key="2">
    <source>
        <dbReference type="SAM" id="Phobius"/>
    </source>
</evidence>
<accession>A0ABX4N2J5</accession>
<dbReference type="InterPro" id="IPR011623">
    <property type="entry name" value="7TMR_DISM_rcpt_extracell_dom1"/>
</dbReference>
<dbReference type="Pfam" id="PF07695">
    <property type="entry name" value="7TMR-DISM_7TM"/>
    <property type="match status" value="1"/>
</dbReference>
<feature type="transmembrane region" description="Helical" evidence="2">
    <location>
        <begin position="97"/>
        <end position="119"/>
    </location>
</feature>
<comment type="caution">
    <text evidence="4">The sequence shown here is derived from an EMBL/GenBank/DDBJ whole genome shotgun (WGS) entry which is preliminary data.</text>
</comment>
<keyword evidence="1" id="KW-0378">Hydrolase</keyword>
<dbReference type="InterPro" id="IPR001932">
    <property type="entry name" value="PPM-type_phosphatase-like_dom"/>
</dbReference>
<dbReference type="EMBL" id="NPDP01000081">
    <property type="protein sequence ID" value="PJZ27652.1"/>
    <property type="molecule type" value="Genomic_DNA"/>
</dbReference>
<dbReference type="InterPro" id="IPR036457">
    <property type="entry name" value="PPM-type-like_dom_sf"/>
</dbReference>
<name>A0ABX4N2J5_9LEPT</name>
<dbReference type="RefSeq" id="WP_165783053.1">
    <property type="nucleotide sequence ID" value="NZ_NPDP01000081.1"/>
</dbReference>
<reference evidence="4 5" key="1">
    <citation type="submission" date="2017-07" db="EMBL/GenBank/DDBJ databases">
        <title>Leptospira spp. isolated from tropical soils.</title>
        <authorList>
            <person name="Thibeaux R."/>
            <person name="Iraola G."/>
            <person name="Ferres I."/>
            <person name="Bierque E."/>
            <person name="Girault D."/>
            <person name="Soupe-Gilbert M.-E."/>
            <person name="Picardeau M."/>
            <person name="Goarant C."/>
        </authorList>
    </citation>
    <scope>NUCLEOTIDE SEQUENCE [LARGE SCALE GENOMIC DNA]</scope>
    <source>
        <strain evidence="4 5">JW2-C-B1</strain>
    </source>
</reference>
<organism evidence="4 5">
    <name type="scientific">Leptospira kmetyi</name>
    <dbReference type="NCBI Taxonomy" id="408139"/>
    <lineage>
        <taxon>Bacteria</taxon>
        <taxon>Pseudomonadati</taxon>
        <taxon>Spirochaetota</taxon>
        <taxon>Spirochaetia</taxon>
        <taxon>Leptospirales</taxon>
        <taxon>Leptospiraceae</taxon>
        <taxon>Leptospira</taxon>
    </lineage>
</organism>
<dbReference type="Pfam" id="PF07228">
    <property type="entry name" value="SpoIIE"/>
    <property type="match status" value="1"/>
</dbReference>
<dbReference type="PANTHER" id="PTHR43156">
    <property type="entry name" value="STAGE II SPORULATION PROTEIN E-RELATED"/>
    <property type="match status" value="1"/>
</dbReference>
<evidence type="ECO:0000313" key="5">
    <source>
        <dbReference type="Proteomes" id="UP000231919"/>
    </source>
</evidence>
<feature type="transmembrane region" description="Helical" evidence="2">
    <location>
        <begin position="12"/>
        <end position="29"/>
    </location>
</feature>
<keyword evidence="2" id="KW-0472">Membrane</keyword>
<evidence type="ECO:0000256" key="1">
    <source>
        <dbReference type="ARBA" id="ARBA00022801"/>
    </source>
</evidence>
<evidence type="ECO:0000259" key="3">
    <source>
        <dbReference type="SMART" id="SM00331"/>
    </source>
</evidence>
<gene>
    <name evidence="4" type="ORF">CH378_21920</name>
</gene>
<keyword evidence="2" id="KW-1133">Transmembrane helix</keyword>
<feature type="non-terminal residue" evidence="4">
    <location>
        <position position="1"/>
    </location>
</feature>
<keyword evidence="2" id="KW-0812">Transmembrane</keyword>
<dbReference type="Gene3D" id="3.60.40.10">
    <property type="entry name" value="PPM-type phosphatase domain"/>
    <property type="match status" value="1"/>
</dbReference>
<feature type="transmembrane region" description="Helical" evidence="2">
    <location>
        <begin position="41"/>
        <end position="62"/>
    </location>
</feature>
<feature type="domain" description="PPM-type phosphatase" evidence="3">
    <location>
        <begin position="195"/>
        <end position="412"/>
    </location>
</feature>
<dbReference type="SMART" id="SM00331">
    <property type="entry name" value="PP2C_SIG"/>
    <property type="match status" value="1"/>
</dbReference>
<dbReference type="SUPFAM" id="SSF81606">
    <property type="entry name" value="PP2C-like"/>
    <property type="match status" value="1"/>
</dbReference>
<evidence type="ECO:0000313" key="4">
    <source>
        <dbReference type="EMBL" id="PJZ27652.1"/>
    </source>
</evidence>